<organism evidence="2 3">
    <name type="scientific">Flaviramulus aquimarinus</name>
    <dbReference type="NCBI Taxonomy" id="1170456"/>
    <lineage>
        <taxon>Bacteria</taxon>
        <taxon>Pseudomonadati</taxon>
        <taxon>Bacteroidota</taxon>
        <taxon>Flavobacteriia</taxon>
        <taxon>Flavobacteriales</taxon>
        <taxon>Flavobacteriaceae</taxon>
        <taxon>Flaviramulus</taxon>
    </lineage>
</organism>
<feature type="transmembrane region" description="Helical" evidence="1">
    <location>
        <begin position="12"/>
        <end position="32"/>
    </location>
</feature>
<dbReference type="PANTHER" id="PTHR30164:SF2">
    <property type="entry name" value="PROTEIN MTFA"/>
    <property type="match status" value="1"/>
</dbReference>
<evidence type="ECO:0000313" key="2">
    <source>
        <dbReference type="EMBL" id="GAA4886537.1"/>
    </source>
</evidence>
<dbReference type="SUPFAM" id="SSF55486">
    <property type="entry name" value="Metalloproteases ('zincins'), catalytic domain"/>
    <property type="match status" value="1"/>
</dbReference>
<name>A0ABP9F2A5_9FLAO</name>
<dbReference type="RefSeq" id="WP_345272673.1">
    <property type="nucleotide sequence ID" value="NZ_BAABJH010000001.1"/>
</dbReference>
<reference evidence="3" key="1">
    <citation type="journal article" date="2019" name="Int. J. Syst. Evol. Microbiol.">
        <title>The Global Catalogue of Microorganisms (GCM) 10K type strain sequencing project: providing services to taxonomists for standard genome sequencing and annotation.</title>
        <authorList>
            <consortium name="The Broad Institute Genomics Platform"/>
            <consortium name="The Broad Institute Genome Sequencing Center for Infectious Disease"/>
            <person name="Wu L."/>
            <person name="Ma J."/>
        </authorList>
    </citation>
    <scope>NUCLEOTIDE SEQUENCE [LARGE SCALE GENOMIC DNA]</scope>
    <source>
        <strain evidence="3">JCM 18274</strain>
    </source>
</reference>
<dbReference type="Pfam" id="PF06167">
    <property type="entry name" value="Peptidase_M90"/>
    <property type="match status" value="1"/>
</dbReference>
<comment type="caution">
    <text evidence="2">The sequence shown here is derived from an EMBL/GenBank/DDBJ whole genome shotgun (WGS) entry which is preliminary data.</text>
</comment>
<dbReference type="Gene3D" id="1.10.472.150">
    <property type="entry name" value="Glucose-regulated metallo-peptidase M90, N-terminal domain"/>
    <property type="match status" value="1"/>
</dbReference>
<dbReference type="InterPro" id="IPR042252">
    <property type="entry name" value="MtfA_N"/>
</dbReference>
<evidence type="ECO:0000313" key="3">
    <source>
        <dbReference type="Proteomes" id="UP001500433"/>
    </source>
</evidence>
<dbReference type="PANTHER" id="PTHR30164">
    <property type="entry name" value="MTFA PEPTIDASE"/>
    <property type="match status" value="1"/>
</dbReference>
<keyword evidence="1" id="KW-1133">Transmembrane helix</keyword>
<keyword evidence="1" id="KW-0812">Transmembrane</keyword>
<keyword evidence="3" id="KW-1185">Reference proteome</keyword>
<dbReference type="InterPro" id="IPR010384">
    <property type="entry name" value="MtfA_fam"/>
</dbReference>
<sequence>MLLSIQNDNYYLGTIILIILIGLLVVLIFLFIRRVITSIIDGLEIIYTLFSKRPAFVHFYPFIKKLNSNQTNILKQQFTFYNRLDAKHQRYFRHRLASFIDDKSFVGRDGFLITEEVKVLVSATALMLTFGFRDFIIHSVKSIIIYPTEYYSELNKVNHKGEFNASLKAIVLSWNNFIEGYRIENDKLNLGIHEFAHAIHFNSIYQDDINSVIFIDTFTQLRNMFSSNKNFKEKLITSEYLRSYAFTNDFELLAVILETFIETPQEFKRQFPEVYSKVKQMLNFNFSGY</sequence>
<accession>A0ABP9F2A5</accession>
<gene>
    <name evidence="2" type="ORF">GCM10023311_07150</name>
</gene>
<proteinExistence type="predicted"/>
<dbReference type="EMBL" id="BAABJH010000001">
    <property type="protein sequence ID" value="GAA4886537.1"/>
    <property type="molecule type" value="Genomic_DNA"/>
</dbReference>
<dbReference type="CDD" id="cd20170">
    <property type="entry name" value="Peptidase_M90-like"/>
    <property type="match status" value="1"/>
</dbReference>
<dbReference type="Proteomes" id="UP001500433">
    <property type="component" value="Unassembled WGS sequence"/>
</dbReference>
<keyword evidence="1" id="KW-0472">Membrane</keyword>
<protein>
    <submittedName>
        <fullName evidence="2">Zinc-dependent peptidase</fullName>
    </submittedName>
</protein>
<evidence type="ECO:0000256" key="1">
    <source>
        <dbReference type="SAM" id="Phobius"/>
    </source>
</evidence>